<accession>A0A316F8N5</accession>
<reference evidence="1 2" key="1">
    <citation type="submission" date="2018-05" db="EMBL/GenBank/DDBJ databases">
        <title>Genomic Encyclopedia of Type Strains, Phase IV (KMG-IV): sequencing the most valuable type-strain genomes for metagenomic binning, comparative biology and taxonomic classification.</title>
        <authorList>
            <person name="Goeker M."/>
        </authorList>
    </citation>
    <scope>NUCLEOTIDE SEQUENCE [LARGE SCALE GENOMIC DNA]</scope>
    <source>
        <strain evidence="1 2">DSM 25350</strain>
    </source>
</reference>
<dbReference type="AlphaFoldDB" id="A0A316F8N5"/>
<dbReference type="EMBL" id="QGGU01000016">
    <property type="protein sequence ID" value="PWK43609.1"/>
    <property type="molecule type" value="Genomic_DNA"/>
</dbReference>
<evidence type="ECO:0000313" key="2">
    <source>
        <dbReference type="Proteomes" id="UP000245790"/>
    </source>
</evidence>
<name>A0A316F8N5_9GAMM</name>
<dbReference type="Pfam" id="PF11280">
    <property type="entry name" value="DUF3081"/>
    <property type="match status" value="1"/>
</dbReference>
<dbReference type="Proteomes" id="UP000245790">
    <property type="component" value="Unassembled WGS sequence"/>
</dbReference>
<dbReference type="OrthoDB" id="5818611at2"/>
<organism evidence="1 2">
    <name type="scientific">Pleionea mediterranea</name>
    <dbReference type="NCBI Taxonomy" id="523701"/>
    <lineage>
        <taxon>Bacteria</taxon>
        <taxon>Pseudomonadati</taxon>
        <taxon>Pseudomonadota</taxon>
        <taxon>Gammaproteobacteria</taxon>
        <taxon>Oceanospirillales</taxon>
        <taxon>Pleioneaceae</taxon>
        <taxon>Pleionea</taxon>
    </lineage>
</organism>
<protein>
    <recommendedName>
        <fullName evidence="3">DUF3081 family protein</fullName>
    </recommendedName>
</protein>
<dbReference type="RefSeq" id="WP_109765044.1">
    <property type="nucleotide sequence ID" value="NZ_QGGU01000016.1"/>
</dbReference>
<proteinExistence type="predicted"/>
<evidence type="ECO:0008006" key="3">
    <source>
        <dbReference type="Google" id="ProtNLM"/>
    </source>
</evidence>
<keyword evidence="2" id="KW-1185">Reference proteome</keyword>
<comment type="caution">
    <text evidence="1">The sequence shown here is derived from an EMBL/GenBank/DDBJ whole genome shotgun (WGS) entry which is preliminary data.</text>
</comment>
<dbReference type="InterPro" id="IPR021432">
    <property type="entry name" value="DUF3081"/>
</dbReference>
<sequence length="85" mass="9749">MENELNIHQALKVFHKIVKAGEKHGDGHTLLGVTALSDFDGYTIILQDNNVSLTIHFHNKYQIESTNKLAENDFFDKLKKIEQLK</sequence>
<gene>
    <name evidence="1" type="ORF">C8D97_11623</name>
</gene>
<evidence type="ECO:0000313" key="1">
    <source>
        <dbReference type="EMBL" id="PWK43609.1"/>
    </source>
</evidence>